<keyword evidence="2 8" id="KW-0833">Ubl conjugation pathway</keyword>
<dbReference type="PROSITE" id="PS50127">
    <property type="entry name" value="UBC_2"/>
    <property type="match status" value="1"/>
</dbReference>
<dbReference type="InterPro" id="IPR000608">
    <property type="entry name" value="UBC"/>
</dbReference>
<dbReference type="SUPFAM" id="SSF54495">
    <property type="entry name" value="UBC-like"/>
    <property type="match status" value="1"/>
</dbReference>
<keyword evidence="11" id="KW-1185">Reference proteome</keyword>
<dbReference type="AlphaFoldDB" id="A0A9N9W8Y8"/>
<evidence type="ECO:0000313" key="10">
    <source>
        <dbReference type="EMBL" id="CAH0044418.1"/>
    </source>
</evidence>
<name>A0A9N9W8Y8_9HYPO</name>
<reference evidence="10" key="1">
    <citation type="submission" date="2021-10" db="EMBL/GenBank/DDBJ databases">
        <authorList>
            <person name="Piombo E."/>
        </authorList>
    </citation>
    <scope>NUCLEOTIDE SEQUENCE</scope>
</reference>
<organism evidence="10 11">
    <name type="scientific">Clonostachys solani</name>
    <dbReference type="NCBI Taxonomy" id="160281"/>
    <lineage>
        <taxon>Eukaryota</taxon>
        <taxon>Fungi</taxon>
        <taxon>Dikarya</taxon>
        <taxon>Ascomycota</taxon>
        <taxon>Pezizomycotina</taxon>
        <taxon>Sordariomycetes</taxon>
        <taxon>Hypocreomycetidae</taxon>
        <taxon>Hypocreales</taxon>
        <taxon>Bionectriaceae</taxon>
        <taxon>Clonostachys</taxon>
    </lineage>
</organism>
<evidence type="ECO:0000256" key="6">
    <source>
        <dbReference type="ARBA" id="ARBA00042190"/>
    </source>
</evidence>
<evidence type="ECO:0000256" key="8">
    <source>
        <dbReference type="RuleBase" id="RU362109"/>
    </source>
</evidence>
<dbReference type="SUPFAM" id="SSF46934">
    <property type="entry name" value="UBA-like"/>
    <property type="match status" value="1"/>
</dbReference>
<evidence type="ECO:0000256" key="5">
    <source>
        <dbReference type="ARBA" id="ARBA00042179"/>
    </source>
</evidence>
<gene>
    <name evidence="10" type="ORF">CSOL1703_00010162</name>
</gene>
<dbReference type="GO" id="GO:0016740">
    <property type="term" value="F:transferase activity"/>
    <property type="evidence" value="ECO:0007669"/>
    <property type="project" value="UniProtKB-KW"/>
</dbReference>
<dbReference type="CDD" id="cd23800">
    <property type="entry name" value="UBCc_UBE2K"/>
    <property type="match status" value="1"/>
</dbReference>
<accession>A0A9N9W8Y8</accession>
<protein>
    <recommendedName>
        <fullName evidence="3">Ubiquitin-conjugating enzyme E2 2</fullName>
    </recommendedName>
    <alternativeName>
        <fullName evidence="5">E2 ubiquitin-conjugating enzyme 2</fullName>
    </alternativeName>
    <alternativeName>
        <fullName evidence="6">Ubiquitin carrier protein UBC2</fullName>
    </alternativeName>
    <alternativeName>
        <fullName evidence="4">Ubiquitin-protein ligase UBC2</fullName>
    </alternativeName>
</protein>
<dbReference type="GO" id="GO:0005524">
    <property type="term" value="F:ATP binding"/>
    <property type="evidence" value="ECO:0007669"/>
    <property type="project" value="UniProtKB-UniRule"/>
</dbReference>
<dbReference type="InterPro" id="IPR050113">
    <property type="entry name" value="Ub_conjugating_enzyme"/>
</dbReference>
<dbReference type="PROSITE" id="PS00183">
    <property type="entry name" value="UBC_1"/>
    <property type="match status" value="1"/>
</dbReference>
<evidence type="ECO:0000256" key="1">
    <source>
        <dbReference type="ARBA" id="ARBA00022679"/>
    </source>
</evidence>
<dbReference type="Pfam" id="PF09288">
    <property type="entry name" value="UBA_3"/>
    <property type="match status" value="1"/>
</dbReference>
<dbReference type="Proteomes" id="UP000775872">
    <property type="component" value="Unassembled WGS sequence"/>
</dbReference>
<dbReference type="InterPro" id="IPR023313">
    <property type="entry name" value="UBQ-conjugating_AS"/>
</dbReference>
<keyword evidence="8" id="KW-0547">Nucleotide-binding</keyword>
<feature type="active site" description="Glycyl thioester intermediate" evidence="7">
    <location>
        <position position="91"/>
    </location>
</feature>
<dbReference type="InterPro" id="IPR016135">
    <property type="entry name" value="UBQ-conjugating_enzyme/RWD"/>
</dbReference>
<dbReference type="SMART" id="SM00212">
    <property type="entry name" value="UBCc"/>
    <property type="match status" value="1"/>
</dbReference>
<dbReference type="Gene3D" id="3.10.110.10">
    <property type="entry name" value="Ubiquitin Conjugating Enzyme"/>
    <property type="match status" value="1"/>
</dbReference>
<feature type="domain" description="UBC core" evidence="9">
    <location>
        <begin position="4"/>
        <end position="153"/>
    </location>
</feature>
<evidence type="ECO:0000256" key="2">
    <source>
        <dbReference type="ARBA" id="ARBA00022786"/>
    </source>
</evidence>
<evidence type="ECO:0000256" key="7">
    <source>
        <dbReference type="PROSITE-ProRule" id="PRU10133"/>
    </source>
</evidence>
<evidence type="ECO:0000313" key="11">
    <source>
        <dbReference type="Proteomes" id="UP000775872"/>
    </source>
</evidence>
<proteinExistence type="inferred from homology"/>
<dbReference type="InterPro" id="IPR015368">
    <property type="entry name" value="UBA_C_fun"/>
</dbReference>
<evidence type="ECO:0000256" key="3">
    <source>
        <dbReference type="ARBA" id="ARBA00039884"/>
    </source>
</evidence>
<keyword evidence="8" id="KW-0067">ATP-binding</keyword>
<evidence type="ECO:0000259" key="9">
    <source>
        <dbReference type="PROSITE" id="PS50127"/>
    </source>
</evidence>
<dbReference type="InterPro" id="IPR009060">
    <property type="entry name" value="UBA-like_sf"/>
</dbReference>
<dbReference type="Pfam" id="PF00179">
    <property type="entry name" value="UQ_con"/>
    <property type="match status" value="1"/>
</dbReference>
<sequence length="235" mass="26097">MASSRDRRIAKELADITSDRANSGVFAAPADGVSLKKLVGTINGPPDTPYSGGTFEVDITIPDAYPFKSPSMSFRTKIWHPNVSSQTGAICLDTLGSGWSPVQTIKTALLSIRMLLEFPNPKDPQDAEVAKMLLDDPERFALMAHEWSVKYAGAQRRDLNLSQYKNEGRPSSHDDDVRRYNGYNKELVGRFVSMGFDVDAVVEAFLYVGVDRNHGQDYELEERYMGDVTARLLGE</sequence>
<dbReference type="OrthoDB" id="9993688at2759"/>
<keyword evidence="1" id="KW-0808">Transferase</keyword>
<dbReference type="PANTHER" id="PTHR24067">
    <property type="entry name" value="UBIQUITIN-CONJUGATING ENZYME E2"/>
    <property type="match status" value="1"/>
</dbReference>
<comment type="caution">
    <text evidence="10">The sequence shown here is derived from an EMBL/GenBank/DDBJ whole genome shotgun (WGS) entry which is preliminary data.</text>
</comment>
<dbReference type="EMBL" id="CABFOC020000005">
    <property type="protein sequence ID" value="CAH0044418.1"/>
    <property type="molecule type" value="Genomic_DNA"/>
</dbReference>
<evidence type="ECO:0000256" key="4">
    <source>
        <dbReference type="ARBA" id="ARBA00041569"/>
    </source>
</evidence>
<comment type="similarity">
    <text evidence="8">Belongs to the ubiquitin-conjugating enzyme family.</text>
</comment>